<proteinExistence type="predicted"/>
<dbReference type="EMBL" id="QRQM01000008">
    <property type="protein sequence ID" value="RHN07714.1"/>
    <property type="molecule type" value="Genomic_DNA"/>
</dbReference>
<protein>
    <submittedName>
        <fullName evidence="1">Uncharacterized protein</fullName>
    </submittedName>
</protein>
<reference evidence="1 2" key="1">
    <citation type="submission" date="2018-08" db="EMBL/GenBank/DDBJ databases">
        <title>A genome reference for cultivated species of the human gut microbiota.</title>
        <authorList>
            <person name="Zou Y."/>
            <person name="Xue W."/>
            <person name="Luo G."/>
        </authorList>
    </citation>
    <scope>NUCLEOTIDE SEQUENCE [LARGE SCALE GENOMIC DNA]</scope>
    <source>
        <strain evidence="1 2">AF31-23</strain>
    </source>
</reference>
<sequence length="303" mass="34510">MIDNKIIKDGSIGFQANGDIVLKVELPQLFIQNNFNELYQQGKNEINASISSFLDQLCEYLKKNDFTDIISNFSSPNNLYSLSEAANIIARNNIPEKRLILCQLLTEKVRQNKEDDSDDEYAQAIKAMDKLSCKKINILTFIEIITKILAYNIKGAKLPNTTPLFLFVKQLDTIKEEEINYLAQIGLLYNLYPKEIDTKEIADAPKNSQESLLIDIINSVKEKHKEINFNLYTLSRSGHQIAKAYINHYLEIDYLDNYTFPLKPTTLHLDNLIVEKDVQAGGDIFAEGGVAAKATISQDKFRY</sequence>
<dbReference type="RefSeq" id="WP_117707552.1">
    <property type="nucleotide sequence ID" value="NZ_JAQCXL010000037.1"/>
</dbReference>
<dbReference type="NCBIfam" id="NF045477">
    <property type="entry name" value="LPO_1073_dom"/>
    <property type="match status" value="1"/>
</dbReference>
<dbReference type="Proteomes" id="UP000286003">
    <property type="component" value="Unassembled WGS sequence"/>
</dbReference>
<comment type="caution">
    <text evidence="1">The sequence shown here is derived from an EMBL/GenBank/DDBJ whole genome shotgun (WGS) entry which is preliminary data.</text>
</comment>
<accession>A0AB37MD72</accession>
<name>A0AB37MD72_9BACE</name>
<organism evidence="1 2">
    <name type="scientific">Bacteroides intestinalis</name>
    <dbReference type="NCBI Taxonomy" id="329854"/>
    <lineage>
        <taxon>Bacteria</taxon>
        <taxon>Pseudomonadati</taxon>
        <taxon>Bacteroidota</taxon>
        <taxon>Bacteroidia</taxon>
        <taxon>Bacteroidales</taxon>
        <taxon>Bacteroidaceae</taxon>
        <taxon>Bacteroides</taxon>
    </lineage>
</organism>
<evidence type="ECO:0000313" key="1">
    <source>
        <dbReference type="EMBL" id="RHN07714.1"/>
    </source>
</evidence>
<dbReference type="InterPro" id="IPR053773">
    <property type="entry name" value="Vpar_1526-like"/>
</dbReference>
<gene>
    <name evidence="1" type="ORF">DWZ32_09195</name>
</gene>
<evidence type="ECO:0000313" key="2">
    <source>
        <dbReference type="Proteomes" id="UP000286003"/>
    </source>
</evidence>
<dbReference type="AlphaFoldDB" id="A0AB37MD72"/>